<evidence type="ECO:0000256" key="11">
    <source>
        <dbReference type="ARBA" id="ARBA00020772"/>
    </source>
</evidence>
<evidence type="ECO:0000256" key="27">
    <source>
        <dbReference type="ARBA" id="ARBA00023949"/>
    </source>
</evidence>
<dbReference type="InterPro" id="IPR005428">
    <property type="entry name" value="CD36/SCARB1/SNMP1"/>
</dbReference>
<keyword evidence="21 32" id="KW-0472">Membrane</keyword>
<reference evidence="33" key="1">
    <citation type="submission" date="2019-10" db="EMBL/GenBank/DDBJ databases">
        <authorList>
            <person name="Soares A.E.R."/>
            <person name="Aleixo A."/>
            <person name="Schneider P."/>
            <person name="Miyaki C.Y."/>
            <person name="Schneider M.P."/>
            <person name="Mello C."/>
            <person name="Vasconcelos A.T.R."/>
        </authorList>
    </citation>
    <scope>NUCLEOTIDE SEQUENCE</scope>
    <source>
        <tissue evidence="33">Muscle</tissue>
    </source>
</reference>
<evidence type="ECO:0000256" key="8">
    <source>
        <dbReference type="ARBA" id="ARBA00004555"/>
    </source>
</evidence>
<evidence type="ECO:0000256" key="19">
    <source>
        <dbReference type="ARBA" id="ARBA00023034"/>
    </source>
</evidence>
<keyword evidence="15 32" id="KW-0812">Transmembrane</keyword>
<keyword evidence="25" id="KW-0325">Glycoprotein</keyword>
<evidence type="ECO:0000256" key="22">
    <source>
        <dbReference type="ARBA" id="ARBA00023139"/>
    </source>
</evidence>
<keyword evidence="26" id="KW-0449">Lipoprotein</keyword>
<dbReference type="InterPro" id="IPR002159">
    <property type="entry name" value="CD36_fam"/>
</dbReference>
<proteinExistence type="inferred from homology"/>
<dbReference type="PANTHER" id="PTHR11923">
    <property type="entry name" value="SCAVENGER RECEPTOR CLASS B TYPE-1 SR-B1"/>
    <property type="match status" value="1"/>
</dbReference>
<evidence type="ECO:0000256" key="23">
    <source>
        <dbReference type="ARBA" id="ARBA00023157"/>
    </source>
</evidence>
<keyword evidence="12" id="KW-0813">Transport</keyword>
<evidence type="ECO:0000256" key="5">
    <source>
        <dbReference type="ARBA" id="ARBA00001892"/>
    </source>
</evidence>
<dbReference type="Proteomes" id="UP001145742">
    <property type="component" value="Unassembled WGS sequence"/>
</dbReference>
<gene>
    <name evidence="33" type="primary">CD36</name>
    <name evidence="33" type="ORF">WISP_128729</name>
</gene>
<comment type="catalytic activity">
    <reaction evidence="27">
        <text>tetracosanoate(out) = tetracosanoate(in)</text>
        <dbReference type="Rhea" id="RHEA:45260"/>
        <dbReference type="ChEBI" id="CHEBI:31014"/>
    </reaction>
    <physiologicalReaction direction="left-to-right" evidence="27">
        <dbReference type="Rhea" id="RHEA:45261"/>
    </physiologicalReaction>
</comment>
<evidence type="ECO:0000256" key="12">
    <source>
        <dbReference type="ARBA" id="ARBA00022448"/>
    </source>
</evidence>
<name>A0ABQ9CVV2_9PASS</name>
<evidence type="ECO:0000256" key="24">
    <source>
        <dbReference type="ARBA" id="ARBA00023170"/>
    </source>
</evidence>
<evidence type="ECO:0000256" key="26">
    <source>
        <dbReference type="ARBA" id="ARBA00023288"/>
    </source>
</evidence>
<evidence type="ECO:0000256" key="1">
    <source>
        <dbReference type="ARBA" id="ARBA00000542"/>
    </source>
</evidence>
<evidence type="ECO:0000256" key="30">
    <source>
        <dbReference type="ARBA" id="ARBA00032188"/>
    </source>
</evidence>
<evidence type="ECO:0000256" key="7">
    <source>
        <dbReference type="ARBA" id="ARBA00004285"/>
    </source>
</evidence>
<evidence type="ECO:0000256" key="6">
    <source>
        <dbReference type="ARBA" id="ARBA00004221"/>
    </source>
</evidence>
<dbReference type="PRINTS" id="PR01609">
    <property type="entry name" value="CD36FAMILY"/>
</dbReference>
<evidence type="ECO:0000256" key="9">
    <source>
        <dbReference type="ARBA" id="ARBA00004651"/>
    </source>
</evidence>
<sequence length="489" mass="54690">MACSRNLGLLTGAIIGAVLAIFGGVLIPVGDNLIGKAIKKEAVIANGTIAYQNWLVPGSSVYREFWIFHVLNPSEVLDEGARPKLEQRGPYTYRVRYLPKENVTEHDDGTISYMLPNVASFEPEMSVGTENDTVTCLNLAVVAAPALYPGTFMQILLNTWIKSSKSTMLQNRTVKEILWGYTDPFLNSLPISVNPVLGVFYPYNGTTDGLYRVYTGTEDITKTAIIESYKNKRNLSYWEGHCDMVNGTDGASFPPFVKKNQVLRFFSSDICRSIYGVFQGKKIVKGITLYRFTVPREAFASPTEVGDNYCFCTDRVISQNCTLAGVLDISACKAKRPVYISLPHFLHASEVILHDVEGLSPNEKEHETFLDIEPTTGFTLQFAKRLQVNLLVKPAAKIDALKKVKNPYVFPILWLNEVTKDFRVSQCFIETSAKQRVKIQRQKISLMVRGFTLSQLYPKEPGTYSPPSQHHAGTFVRIVLSGKKRDALQ</sequence>
<keyword evidence="24" id="KW-0675">Receptor</keyword>
<comment type="similarity">
    <text evidence="10">Belongs to the CD36 family.</text>
</comment>
<evidence type="ECO:0000256" key="31">
    <source>
        <dbReference type="ARBA" id="ARBA00032780"/>
    </source>
</evidence>
<keyword evidence="34" id="KW-1185">Reference proteome</keyword>
<evidence type="ECO:0000256" key="20">
    <source>
        <dbReference type="ARBA" id="ARBA00023055"/>
    </source>
</evidence>
<keyword evidence="23" id="KW-1015">Disulfide bond</keyword>
<comment type="catalytic activity">
    <reaction evidence="3">
        <text>hexadecanoate(out) = hexadecanoate(in)</text>
        <dbReference type="Rhea" id="RHEA:45256"/>
        <dbReference type="ChEBI" id="CHEBI:7896"/>
    </reaction>
    <physiologicalReaction direction="left-to-right" evidence="3">
        <dbReference type="Rhea" id="RHEA:45257"/>
    </physiologicalReaction>
</comment>
<evidence type="ECO:0000256" key="21">
    <source>
        <dbReference type="ARBA" id="ARBA00023136"/>
    </source>
</evidence>
<evidence type="ECO:0000256" key="17">
    <source>
        <dbReference type="ARBA" id="ARBA00022889"/>
    </source>
</evidence>
<dbReference type="Pfam" id="PF01130">
    <property type="entry name" value="CD36"/>
    <property type="match status" value="1"/>
</dbReference>
<evidence type="ECO:0000256" key="15">
    <source>
        <dbReference type="ARBA" id="ARBA00022692"/>
    </source>
</evidence>
<organism evidence="33 34">
    <name type="scientific">Willisornis vidua</name>
    <name type="common">Xingu scale-backed antbird</name>
    <dbReference type="NCBI Taxonomy" id="1566151"/>
    <lineage>
        <taxon>Eukaryota</taxon>
        <taxon>Metazoa</taxon>
        <taxon>Chordata</taxon>
        <taxon>Craniata</taxon>
        <taxon>Vertebrata</taxon>
        <taxon>Euteleostomi</taxon>
        <taxon>Archelosauria</taxon>
        <taxon>Archosauria</taxon>
        <taxon>Dinosauria</taxon>
        <taxon>Saurischia</taxon>
        <taxon>Theropoda</taxon>
        <taxon>Coelurosauria</taxon>
        <taxon>Aves</taxon>
        <taxon>Neognathae</taxon>
        <taxon>Neoaves</taxon>
        <taxon>Telluraves</taxon>
        <taxon>Australaves</taxon>
        <taxon>Passeriformes</taxon>
        <taxon>Thamnophilidae</taxon>
        <taxon>Willisornis</taxon>
    </lineage>
</organism>
<comment type="catalytic activity">
    <reaction evidence="2">
        <text>(9Z)-octadecenoate(out) = (9Z)-octadecenoate(in)</text>
        <dbReference type="Rhea" id="RHEA:33655"/>
        <dbReference type="ChEBI" id="CHEBI:30823"/>
    </reaction>
    <physiologicalReaction direction="left-to-right" evidence="2">
        <dbReference type="Rhea" id="RHEA:33656"/>
    </physiologicalReaction>
</comment>
<keyword evidence="16" id="KW-0832">Ubl conjugation</keyword>
<keyword evidence="20" id="KW-0445">Lipid transport</keyword>
<dbReference type="EMBL" id="WHWB01034618">
    <property type="protein sequence ID" value="KAJ7407161.1"/>
    <property type="molecule type" value="Genomic_DNA"/>
</dbReference>
<evidence type="ECO:0000256" key="13">
    <source>
        <dbReference type="ARBA" id="ARBA00022475"/>
    </source>
</evidence>
<evidence type="ECO:0000256" key="16">
    <source>
        <dbReference type="ARBA" id="ARBA00022843"/>
    </source>
</evidence>
<evidence type="ECO:0000256" key="29">
    <source>
        <dbReference type="ARBA" id="ARBA00031821"/>
    </source>
</evidence>
<evidence type="ECO:0000256" key="3">
    <source>
        <dbReference type="ARBA" id="ARBA00000934"/>
    </source>
</evidence>
<evidence type="ECO:0000256" key="4">
    <source>
        <dbReference type="ARBA" id="ARBA00000996"/>
    </source>
</evidence>
<keyword evidence="22" id="KW-0564">Palmitate</keyword>
<keyword evidence="17" id="KW-0130">Cell adhesion</keyword>
<keyword evidence="13" id="KW-1003">Cell membrane</keyword>
<evidence type="ECO:0000256" key="28">
    <source>
        <dbReference type="ARBA" id="ARBA00029966"/>
    </source>
</evidence>
<dbReference type="PRINTS" id="PR01610">
    <property type="entry name" value="CD36ANTIGEN"/>
</dbReference>
<keyword evidence="14" id="KW-1017">Isopeptide bond</keyword>
<evidence type="ECO:0000256" key="32">
    <source>
        <dbReference type="SAM" id="Phobius"/>
    </source>
</evidence>
<protein>
    <recommendedName>
        <fullName evidence="11">Platelet glycoprotein 4</fullName>
    </recommendedName>
    <alternativeName>
        <fullName evidence="31">Glycoprotein IIIb</fullName>
    </alternativeName>
    <alternativeName>
        <fullName evidence="29">PAS IV</fullName>
    </alternativeName>
    <alternativeName>
        <fullName evidence="30">PAS-4</fullName>
    </alternativeName>
    <alternativeName>
        <fullName evidence="28">Platelet glycoprotein IV</fullName>
    </alternativeName>
</protein>
<dbReference type="PANTHER" id="PTHR11923:SF12">
    <property type="entry name" value="PLATELET GLYCOPROTEIN 4"/>
    <property type="match status" value="1"/>
</dbReference>
<accession>A0ABQ9CVV2</accession>
<comment type="catalytic activity">
    <reaction evidence="5">
        <text>butanoate(out) = butanoate(in)</text>
        <dbReference type="Rhea" id="RHEA:45248"/>
        <dbReference type="ChEBI" id="CHEBI:17968"/>
    </reaction>
    <physiologicalReaction direction="left-to-right" evidence="5">
        <dbReference type="Rhea" id="RHEA:45249"/>
    </physiologicalReaction>
</comment>
<evidence type="ECO:0000256" key="25">
    <source>
        <dbReference type="ARBA" id="ARBA00023180"/>
    </source>
</evidence>
<evidence type="ECO:0000256" key="18">
    <source>
        <dbReference type="ARBA" id="ARBA00022989"/>
    </source>
</evidence>
<feature type="transmembrane region" description="Helical" evidence="32">
    <location>
        <begin position="7"/>
        <end position="29"/>
    </location>
</feature>
<evidence type="ECO:0000256" key="10">
    <source>
        <dbReference type="ARBA" id="ARBA00010532"/>
    </source>
</evidence>
<keyword evidence="18 32" id="KW-1133">Transmembrane helix</keyword>
<keyword evidence="19" id="KW-0333">Golgi apparatus</keyword>
<evidence type="ECO:0000256" key="14">
    <source>
        <dbReference type="ARBA" id="ARBA00022499"/>
    </source>
</evidence>
<comment type="caution">
    <text evidence="33">The sequence shown here is derived from an EMBL/GenBank/DDBJ whole genome shotgun (WGS) entry which is preliminary data.</text>
</comment>
<evidence type="ECO:0000313" key="34">
    <source>
        <dbReference type="Proteomes" id="UP001145742"/>
    </source>
</evidence>
<comment type="catalytic activity">
    <reaction evidence="4">
        <text>tetradecanoate(out) = tetradecanoate(in)</text>
        <dbReference type="Rhea" id="RHEA:45252"/>
        <dbReference type="ChEBI" id="CHEBI:30807"/>
    </reaction>
    <physiologicalReaction direction="left-to-right" evidence="4">
        <dbReference type="Rhea" id="RHEA:45253"/>
    </physiologicalReaction>
</comment>
<evidence type="ECO:0000313" key="33">
    <source>
        <dbReference type="EMBL" id="KAJ7407161.1"/>
    </source>
</evidence>
<evidence type="ECO:0000256" key="2">
    <source>
        <dbReference type="ARBA" id="ARBA00000626"/>
    </source>
</evidence>
<comment type="catalytic activity">
    <reaction evidence="1">
        <text>(9Z,12Z)-octadecadienoate(out) = (9Z,12Z)-octadecadienoate(in)</text>
        <dbReference type="Rhea" id="RHEA:45264"/>
        <dbReference type="ChEBI" id="CHEBI:30245"/>
    </reaction>
    <physiologicalReaction direction="left-to-right" evidence="1">
        <dbReference type="Rhea" id="RHEA:45265"/>
    </physiologicalReaction>
</comment>
<comment type="subcellular location">
    <subcellularLocation>
        <location evidence="6">Apical cell membrane</location>
    </subcellularLocation>
    <subcellularLocation>
        <location evidence="9">Cell membrane</location>
        <topology evidence="9">Multi-pass membrane protein</topology>
    </subcellularLocation>
    <subcellularLocation>
        <location evidence="8">Golgi apparatus</location>
    </subcellularLocation>
    <subcellularLocation>
        <location evidence="7">Membrane raft</location>
    </subcellularLocation>
</comment>